<dbReference type="OMA" id="NCEPQLM"/>
<accession>A0A078AL11</accession>
<dbReference type="GO" id="GO:0003688">
    <property type="term" value="F:DNA replication origin binding"/>
    <property type="evidence" value="ECO:0007669"/>
    <property type="project" value="TreeGrafter"/>
</dbReference>
<feature type="compositionally biased region" description="Polar residues" evidence="2">
    <location>
        <begin position="45"/>
        <end position="55"/>
    </location>
</feature>
<dbReference type="InterPro" id="IPR027417">
    <property type="entry name" value="P-loop_NTPase"/>
</dbReference>
<dbReference type="SMART" id="SM00382">
    <property type="entry name" value="AAA"/>
    <property type="match status" value="1"/>
</dbReference>
<evidence type="ECO:0000313" key="4">
    <source>
        <dbReference type="EMBL" id="CDW83055.1"/>
    </source>
</evidence>
<dbReference type="InterPro" id="IPR003959">
    <property type="entry name" value="ATPase_AAA_core"/>
</dbReference>
<dbReference type="GO" id="GO:0051301">
    <property type="term" value="P:cell division"/>
    <property type="evidence" value="ECO:0007669"/>
    <property type="project" value="UniProtKB-KW"/>
</dbReference>
<feature type="domain" description="AAA+ ATPase" evidence="3">
    <location>
        <begin position="105"/>
        <end position="280"/>
    </location>
</feature>
<keyword evidence="1" id="KW-0235">DNA replication</keyword>
<dbReference type="SUPFAM" id="SSF52540">
    <property type="entry name" value="P-loop containing nucleoside triphosphate hydrolases"/>
    <property type="match status" value="1"/>
</dbReference>
<dbReference type="InParanoid" id="A0A078AL11"/>
<protein>
    <submittedName>
        <fullName evidence="4">Cell division control protein 6 homolog</fullName>
    </submittedName>
</protein>
<dbReference type="InterPro" id="IPR003593">
    <property type="entry name" value="AAA+_ATPase"/>
</dbReference>
<keyword evidence="5" id="KW-1185">Reference proteome</keyword>
<keyword evidence="4" id="KW-0132">Cell division</keyword>
<dbReference type="CDD" id="cd00009">
    <property type="entry name" value="AAA"/>
    <property type="match status" value="1"/>
</dbReference>
<dbReference type="Pfam" id="PF00004">
    <property type="entry name" value="AAA"/>
    <property type="match status" value="1"/>
</dbReference>
<dbReference type="Gene3D" id="3.40.50.300">
    <property type="entry name" value="P-loop containing nucleotide triphosphate hydrolases"/>
    <property type="match status" value="1"/>
</dbReference>
<reference evidence="4 5" key="1">
    <citation type="submission" date="2014-06" db="EMBL/GenBank/DDBJ databases">
        <authorList>
            <person name="Swart Estienne"/>
        </authorList>
    </citation>
    <scope>NUCLEOTIDE SEQUENCE [LARGE SCALE GENOMIC DNA]</scope>
    <source>
        <strain evidence="4 5">130c</strain>
    </source>
</reference>
<dbReference type="GO" id="GO:0005524">
    <property type="term" value="F:ATP binding"/>
    <property type="evidence" value="ECO:0007669"/>
    <property type="project" value="InterPro"/>
</dbReference>
<name>A0A078AL11_STYLE</name>
<dbReference type="AlphaFoldDB" id="A0A078AL11"/>
<proteinExistence type="predicted"/>
<dbReference type="GO" id="GO:0005634">
    <property type="term" value="C:nucleus"/>
    <property type="evidence" value="ECO:0007669"/>
    <property type="project" value="TreeGrafter"/>
</dbReference>
<dbReference type="GO" id="GO:0006270">
    <property type="term" value="P:DNA replication initiation"/>
    <property type="evidence" value="ECO:0007669"/>
    <property type="project" value="TreeGrafter"/>
</dbReference>
<keyword evidence="4" id="KW-0131">Cell cycle</keyword>
<dbReference type="Gene3D" id="1.10.8.60">
    <property type="match status" value="1"/>
</dbReference>
<dbReference type="PANTHER" id="PTHR10763:SF26">
    <property type="entry name" value="CELL DIVISION CONTROL PROTEIN 6 HOMOLOG"/>
    <property type="match status" value="1"/>
</dbReference>
<dbReference type="EMBL" id="CCKQ01011484">
    <property type="protein sequence ID" value="CDW83055.1"/>
    <property type="molecule type" value="Genomic_DNA"/>
</dbReference>
<evidence type="ECO:0000313" key="5">
    <source>
        <dbReference type="Proteomes" id="UP000039865"/>
    </source>
</evidence>
<dbReference type="GO" id="GO:0016887">
    <property type="term" value="F:ATP hydrolysis activity"/>
    <property type="evidence" value="ECO:0007669"/>
    <property type="project" value="InterPro"/>
</dbReference>
<dbReference type="PANTHER" id="PTHR10763">
    <property type="entry name" value="CELL DIVISION CONTROL PROTEIN 6-RELATED"/>
    <property type="match status" value="1"/>
</dbReference>
<organism evidence="4 5">
    <name type="scientific">Stylonychia lemnae</name>
    <name type="common">Ciliate</name>
    <dbReference type="NCBI Taxonomy" id="5949"/>
    <lineage>
        <taxon>Eukaryota</taxon>
        <taxon>Sar</taxon>
        <taxon>Alveolata</taxon>
        <taxon>Ciliophora</taxon>
        <taxon>Intramacronucleata</taxon>
        <taxon>Spirotrichea</taxon>
        <taxon>Stichotrichia</taxon>
        <taxon>Sporadotrichida</taxon>
        <taxon>Oxytrichidae</taxon>
        <taxon>Stylonychinae</taxon>
        <taxon>Stylonychia</taxon>
    </lineage>
</organism>
<dbReference type="OrthoDB" id="312304at2759"/>
<dbReference type="Proteomes" id="UP000039865">
    <property type="component" value="Unassembled WGS sequence"/>
</dbReference>
<gene>
    <name evidence="4" type="primary">Contig3674.g3919</name>
    <name evidence="4" type="ORF">STYLEM_12094</name>
</gene>
<evidence type="ECO:0000256" key="2">
    <source>
        <dbReference type="SAM" id="MobiDB-lite"/>
    </source>
</evidence>
<dbReference type="GO" id="GO:0033314">
    <property type="term" value="P:mitotic DNA replication checkpoint signaling"/>
    <property type="evidence" value="ECO:0007669"/>
    <property type="project" value="TreeGrafter"/>
</dbReference>
<evidence type="ECO:0000256" key="1">
    <source>
        <dbReference type="ARBA" id="ARBA00022705"/>
    </source>
</evidence>
<evidence type="ECO:0000259" key="3">
    <source>
        <dbReference type="SMART" id="SM00382"/>
    </source>
</evidence>
<feature type="region of interest" description="Disordered" evidence="2">
    <location>
        <begin position="37"/>
        <end position="56"/>
    </location>
</feature>
<dbReference type="InterPro" id="IPR050311">
    <property type="entry name" value="ORC1/CDC6"/>
</dbReference>
<sequence>MKKRVYSQKVASGKENKVEDNKVFAVDNAKSAKVSRKIMKPRVSASKNAQTPQEKQTPKLKLNDVIDFYQKVVVVFQCKEHKIIARDQEKKEIEEFLLANIQNKQSGFLYLCGHPGTGKTSLLVQILKDLTFKNLELDYLILNAMSFTDLDCLIEEIRSRYASQLKTHQSFNEVIHTFEGLSKPKVKDSIEDNIVILSNLIQKFSQICKIKHIILVIDEIDAFSKVAQTQVHFNNLLKLLIHKDRMNISIVGIANSVEMFKGELTMTSQFQNSQMICKNEKKLIFPPYDKAKIITILSQLYSNYINEQYSPQSKRDQLKSLIDARSFDIAASKVDKLSGDLRQAFAIIHRCIFDKLQILKKQSDDQTLNLEISYDDVNTTIIQIYQSKTANILKQVPRSHIMLLNIIYDLFNQQNLAQVDEEKLLSEYNRNSQSFMIERIRMSELLDMIETLSNFSIISRVDKKSGQGSKKIKLVRLIVSMEELQQALEYSQSKL</sequence>